<evidence type="ECO:0000256" key="1">
    <source>
        <dbReference type="SAM" id="MobiDB-lite"/>
    </source>
</evidence>
<keyword evidence="3" id="KW-1185">Reference proteome</keyword>
<sequence length="266" mass="27291">MSRARVVIGAALVALVLGAAGFALGRQIGGEEGSPPAAAVGTPAAPTATPTAAAPTATQAAAVDPYTGLSLDPDTSKPWWAIPYHEADLRLPRFDGVIAGVHIGPGAGDFYDPTAWCDDPAWYSELSVTRGSRVELPLVHPIPGGLPPHAIYVLSCSGRGPVGASASYSLPVIPGLAPFGGALSVNRVVVDREPPAVSLHLPAPRVREMEVAGAPAAVAVPILPDLGVGITALVTYRDGVLTWMQGNMPLPLLLQFAEAIFGETRP</sequence>
<dbReference type="EMBL" id="CP115149">
    <property type="protein sequence ID" value="WBL36526.1"/>
    <property type="molecule type" value="Genomic_DNA"/>
</dbReference>
<feature type="compositionally biased region" description="Low complexity" evidence="1">
    <location>
        <begin position="35"/>
        <end position="56"/>
    </location>
</feature>
<name>A0ABY7M7N0_9CHLR</name>
<evidence type="ECO:0000313" key="3">
    <source>
        <dbReference type="Proteomes" id="UP001212803"/>
    </source>
</evidence>
<protein>
    <submittedName>
        <fullName evidence="2">Uncharacterized protein</fullName>
    </submittedName>
</protein>
<dbReference type="Proteomes" id="UP001212803">
    <property type="component" value="Chromosome"/>
</dbReference>
<accession>A0ABY7M7N0</accession>
<organism evidence="2 3">
    <name type="scientific">Tepidiforma flava</name>
    <dbReference type="NCBI Taxonomy" id="3004094"/>
    <lineage>
        <taxon>Bacteria</taxon>
        <taxon>Bacillati</taxon>
        <taxon>Chloroflexota</taxon>
        <taxon>Tepidiformia</taxon>
        <taxon>Tepidiformales</taxon>
        <taxon>Tepidiformaceae</taxon>
        <taxon>Tepidiforma</taxon>
    </lineage>
</organism>
<proteinExistence type="predicted"/>
<evidence type="ECO:0000313" key="2">
    <source>
        <dbReference type="EMBL" id="WBL36526.1"/>
    </source>
</evidence>
<reference evidence="2 3" key="1">
    <citation type="journal article" date="2023" name="ISME J.">
        <title>Thermophilic Dehalococcoidia with unusual traits shed light on an unexpected past.</title>
        <authorList>
            <person name="Palmer M."/>
            <person name="Covington J.K."/>
            <person name="Zhou E.M."/>
            <person name="Thomas S.C."/>
            <person name="Habib N."/>
            <person name="Seymour C.O."/>
            <person name="Lai D."/>
            <person name="Johnston J."/>
            <person name="Hashimi A."/>
            <person name="Jiao J.Y."/>
            <person name="Muok A.R."/>
            <person name="Liu L."/>
            <person name="Xian W.D."/>
            <person name="Zhi X.Y."/>
            <person name="Li M.M."/>
            <person name="Silva L.P."/>
            <person name="Bowen B.P."/>
            <person name="Louie K."/>
            <person name="Briegel A."/>
            <person name="Pett-Ridge J."/>
            <person name="Weber P.K."/>
            <person name="Tocheva E.I."/>
            <person name="Woyke T."/>
            <person name="Northen T.R."/>
            <person name="Mayali X."/>
            <person name="Li W.J."/>
            <person name="Hedlund B.P."/>
        </authorList>
    </citation>
    <scope>NUCLEOTIDE SEQUENCE [LARGE SCALE GENOMIC DNA]</scope>
    <source>
        <strain evidence="2 3">YIM 72310</strain>
    </source>
</reference>
<dbReference type="RefSeq" id="WP_270057049.1">
    <property type="nucleotide sequence ID" value="NZ_CP115149.1"/>
</dbReference>
<gene>
    <name evidence="2" type="ORF">O0235_02925</name>
</gene>
<feature type="region of interest" description="Disordered" evidence="1">
    <location>
        <begin position="32"/>
        <end position="56"/>
    </location>
</feature>